<name>A0A510XAS2_9GAMM</name>
<dbReference type="PANTHER" id="PTHR47918:SF1">
    <property type="entry name" value="DNA-BINDING PROTEIN FIS"/>
    <property type="match status" value="1"/>
</dbReference>
<accession>A0A510XAS2</accession>
<evidence type="ECO:0000259" key="5">
    <source>
        <dbReference type="Pfam" id="PF02954"/>
    </source>
</evidence>
<dbReference type="InterPro" id="IPR005412">
    <property type="entry name" value="Fis_DNA-bd"/>
</dbReference>
<dbReference type="Proteomes" id="UP000321275">
    <property type="component" value="Unassembled WGS sequence"/>
</dbReference>
<keyword evidence="8" id="KW-1185">Reference proteome</keyword>
<dbReference type="AlphaFoldDB" id="A0A510XAS2"/>
<evidence type="ECO:0000256" key="2">
    <source>
        <dbReference type="ARBA" id="ARBA00023125"/>
    </source>
</evidence>
<dbReference type="PANTHER" id="PTHR47918">
    <property type="entry name" value="DNA-BINDING PROTEIN FIS"/>
    <property type="match status" value="1"/>
</dbReference>
<dbReference type="OrthoDB" id="9802388at2"/>
<evidence type="ECO:0000313" key="6">
    <source>
        <dbReference type="EMBL" id="GEK47817.1"/>
    </source>
</evidence>
<evidence type="ECO:0000313" key="9">
    <source>
        <dbReference type="Proteomes" id="UP000651738"/>
    </source>
</evidence>
<reference evidence="7 9" key="2">
    <citation type="submission" date="2020-12" db="EMBL/GenBank/DDBJ databases">
        <title>Draft genome sequence of Halomonas pacifica strain CARE-V15.</title>
        <authorList>
            <person name="Vignesh N."/>
            <person name="Thabitha A."/>
            <person name="Saravanan R."/>
            <person name="Manigandan V."/>
        </authorList>
    </citation>
    <scope>NUCLEOTIDE SEQUENCE [LARGE SCALE GENOMIC DNA]</scope>
    <source>
        <strain evidence="7 9">CARE-V15</strain>
    </source>
</reference>
<dbReference type="SUPFAM" id="SSF46689">
    <property type="entry name" value="Homeodomain-like"/>
    <property type="match status" value="1"/>
</dbReference>
<reference evidence="6 8" key="1">
    <citation type="submission" date="2019-07" db="EMBL/GenBank/DDBJ databases">
        <title>Whole genome shotgun sequence of Halomonas pacifica NBRC 102220.</title>
        <authorList>
            <person name="Hosoyama A."/>
            <person name="Uohara A."/>
            <person name="Ohji S."/>
            <person name="Ichikawa N."/>
        </authorList>
    </citation>
    <scope>NUCLEOTIDE SEQUENCE [LARGE SCALE GENOMIC DNA]</scope>
    <source>
        <strain evidence="6 8">NBRC 102220</strain>
    </source>
</reference>
<evidence type="ECO:0000256" key="1">
    <source>
        <dbReference type="ARBA" id="ARBA00008559"/>
    </source>
</evidence>
<sequence length="114" mass="12454">MTSRQATTPDNATRVDQEPMSFSAIDGRPATTTPQAQAPERPLREAVDLAMRRYFAHLDGESVTGLYAMVIDEVEAPLLAAVMEHVGGNQTRAAELLGLNRGTLRKKLKQHALI</sequence>
<proteinExistence type="inferred from homology"/>
<organism evidence="6 8">
    <name type="scientific">Bisbaumannia pacifica</name>
    <dbReference type="NCBI Taxonomy" id="77098"/>
    <lineage>
        <taxon>Bacteria</taxon>
        <taxon>Pseudomonadati</taxon>
        <taxon>Pseudomonadota</taxon>
        <taxon>Gammaproteobacteria</taxon>
        <taxon>Oceanospirillales</taxon>
        <taxon>Halomonadaceae</taxon>
        <taxon>Bisbaumannia</taxon>
    </lineage>
</organism>
<feature type="region of interest" description="Disordered" evidence="4">
    <location>
        <begin position="1"/>
        <end position="40"/>
    </location>
</feature>
<evidence type="ECO:0000256" key="3">
    <source>
        <dbReference type="ARBA" id="ARBA00029540"/>
    </source>
</evidence>
<keyword evidence="2 7" id="KW-0238">DNA-binding</keyword>
<feature type="compositionally biased region" description="Polar residues" evidence="4">
    <location>
        <begin position="1"/>
        <end position="11"/>
    </location>
</feature>
<dbReference type="InterPro" id="IPR009057">
    <property type="entry name" value="Homeodomain-like_sf"/>
</dbReference>
<evidence type="ECO:0000256" key="4">
    <source>
        <dbReference type="SAM" id="MobiDB-lite"/>
    </source>
</evidence>
<dbReference type="InterPro" id="IPR002197">
    <property type="entry name" value="HTH_Fis"/>
</dbReference>
<evidence type="ECO:0000313" key="7">
    <source>
        <dbReference type="EMBL" id="MBH8581536.1"/>
    </source>
</evidence>
<dbReference type="EMBL" id="JAEDAF010000017">
    <property type="protein sequence ID" value="MBH8581536.1"/>
    <property type="molecule type" value="Genomic_DNA"/>
</dbReference>
<protein>
    <recommendedName>
        <fullName evidence="3">Putative Fis-like DNA-binding protein</fullName>
    </recommendedName>
</protein>
<feature type="domain" description="DNA binding HTH" evidence="5">
    <location>
        <begin position="71"/>
        <end position="110"/>
    </location>
</feature>
<dbReference type="Gene3D" id="1.10.10.60">
    <property type="entry name" value="Homeodomain-like"/>
    <property type="match status" value="1"/>
</dbReference>
<comment type="caution">
    <text evidence="6">The sequence shown here is derived from an EMBL/GenBank/DDBJ whole genome shotgun (WGS) entry which is preliminary data.</text>
</comment>
<dbReference type="PRINTS" id="PR01591">
    <property type="entry name" value="DNABINDNGFIS"/>
</dbReference>
<dbReference type="InterPro" id="IPR050207">
    <property type="entry name" value="Trans_regulatory_Fis"/>
</dbReference>
<dbReference type="GO" id="GO:0043565">
    <property type="term" value="F:sequence-specific DNA binding"/>
    <property type="evidence" value="ECO:0007669"/>
    <property type="project" value="InterPro"/>
</dbReference>
<comment type="similarity">
    <text evidence="1">Belongs to the transcriptional regulatory Fis family.</text>
</comment>
<gene>
    <name evidence="7" type="primary">fis</name>
    <name evidence="6" type="ORF">HPA02_21000</name>
    <name evidence="7" type="ORF">I7V36_15665</name>
</gene>
<dbReference type="NCBIfam" id="NF001659">
    <property type="entry name" value="PRK00430.1"/>
    <property type="match status" value="1"/>
</dbReference>
<dbReference type="Pfam" id="PF02954">
    <property type="entry name" value="HTH_8"/>
    <property type="match status" value="1"/>
</dbReference>
<dbReference type="GO" id="GO:0006355">
    <property type="term" value="P:regulation of DNA-templated transcription"/>
    <property type="evidence" value="ECO:0007669"/>
    <property type="project" value="InterPro"/>
</dbReference>
<dbReference type="EMBL" id="BJUK01000022">
    <property type="protein sequence ID" value="GEK47817.1"/>
    <property type="molecule type" value="Genomic_DNA"/>
</dbReference>
<dbReference type="PRINTS" id="PR01590">
    <property type="entry name" value="HTHFIS"/>
</dbReference>
<evidence type="ECO:0000313" key="8">
    <source>
        <dbReference type="Proteomes" id="UP000321275"/>
    </source>
</evidence>
<dbReference type="Proteomes" id="UP000651738">
    <property type="component" value="Unassembled WGS sequence"/>
</dbReference>